<reference evidence="1" key="2">
    <citation type="submission" date="2020-09" db="EMBL/GenBank/DDBJ databases">
        <authorList>
            <person name="Sun Q."/>
            <person name="Sedlacek I."/>
        </authorList>
    </citation>
    <scope>NUCLEOTIDE SEQUENCE</scope>
    <source>
        <strain evidence="1">CCM 7897</strain>
    </source>
</reference>
<evidence type="ECO:0000313" key="2">
    <source>
        <dbReference type="Proteomes" id="UP000606044"/>
    </source>
</evidence>
<comment type="caution">
    <text evidence="1">The sequence shown here is derived from an EMBL/GenBank/DDBJ whole genome shotgun (WGS) entry which is preliminary data.</text>
</comment>
<protein>
    <recommendedName>
        <fullName evidence="3">DUF1579 domain-containing protein</fullName>
    </recommendedName>
</protein>
<organism evidence="1 2">
    <name type="scientific">Azorhizobium oxalatiphilum</name>
    <dbReference type="NCBI Taxonomy" id="980631"/>
    <lineage>
        <taxon>Bacteria</taxon>
        <taxon>Pseudomonadati</taxon>
        <taxon>Pseudomonadota</taxon>
        <taxon>Alphaproteobacteria</taxon>
        <taxon>Hyphomicrobiales</taxon>
        <taxon>Xanthobacteraceae</taxon>
        <taxon>Azorhizobium</taxon>
    </lineage>
</organism>
<reference evidence="1" key="1">
    <citation type="journal article" date="2014" name="Int. J. Syst. Evol. Microbiol.">
        <title>Complete genome sequence of Corynebacterium casei LMG S-19264T (=DSM 44701T), isolated from a smear-ripened cheese.</title>
        <authorList>
            <consortium name="US DOE Joint Genome Institute (JGI-PGF)"/>
            <person name="Walter F."/>
            <person name="Albersmeier A."/>
            <person name="Kalinowski J."/>
            <person name="Ruckert C."/>
        </authorList>
    </citation>
    <scope>NUCLEOTIDE SEQUENCE</scope>
    <source>
        <strain evidence="1">CCM 7897</strain>
    </source>
</reference>
<evidence type="ECO:0008006" key="3">
    <source>
        <dbReference type="Google" id="ProtNLM"/>
    </source>
</evidence>
<sequence length="159" mass="17956">MQPATPRDEHSWLMRMVGDWAYDFSTSMDEGDKAHMTGTERVRAIGRLWVVAESDGETEDGQRATNILTLGFDPDLGRFVGSFISSSMTKLWTYEGDLAPQGDVLNLFAEGPSFTGEGNTSYRDIVEWVDADTRLFHSEGRMPDGSWNRFMTGRYRRIG</sequence>
<proteinExistence type="predicted"/>
<name>A0A917CAC5_9HYPH</name>
<gene>
    <name evidence="1" type="ORF">GCM10007301_47110</name>
</gene>
<dbReference type="InterPro" id="IPR011473">
    <property type="entry name" value="DUF1579"/>
</dbReference>
<dbReference type="Proteomes" id="UP000606044">
    <property type="component" value="Unassembled WGS sequence"/>
</dbReference>
<keyword evidence="2" id="KW-1185">Reference proteome</keyword>
<evidence type="ECO:0000313" key="1">
    <source>
        <dbReference type="EMBL" id="GGF81580.1"/>
    </source>
</evidence>
<dbReference type="Pfam" id="PF07617">
    <property type="entry name" value="DUF1579"/>
    <property type="match status" value="1"/>
</dbReference>
<accession>A0A917CAC5</accession>
<dbReference type="EMBL" id="BMCT01000008">
    <property type="protein sequence ID" value="GGF81580.1"/>
    <property type="molecule type" value="Genomic_DNA"/>
</dbReference>
<dbReference type="AlphaFoldDB" id="A0A917CAC5"/>
<dbReference type="RefSeq" id="WP_188583202.1">
    <property type="nucleotide sequence ID" value="NZ_BMCT01000008.1"/>
</dbReference>